<comment type="function">
    <text evidence="1">Post-meiotically transcribed gene that has a role in late spermiogenesis; required for actin cone progression during spermatid individualization.</text>
</comment>
<keyword evidence="6" id="KW-0744">Spermatogenesis</keyword>
<organism evidence="7 8">
    <name type="scientific">Drosophila kikkawai</name>
    <name type="common">Fruit fly</name>
    <dbReference type="NCBI Taxonomy" id="30033"/>
    <lineage>
        <taxon>Eukaryota</taxon>
        <taxon>Metazoa</taxon>
        <taxon>Ecdysozoa</taxon>
        <taxon>Arthropoda</taxon>
        <taxon>Hexapoda</taxon>
        <taxon>Insecta</taxon>
        <taxon>Pterygota</taxon>
        <taxon>Neoptera</taxon>
        <taxon>Endopterygota</taxon>
        <taxon>Diptera</taxon>
        <taxon>Brachycera</taxon>
        <taxon>Muscomorpha</taxon>
        <taxon>Ephydroidea</taxon>
        <taxon>Drosophilidae</taxon>
        <taxon>Drosophila</taxon>
        <taxon>Sophophora</taxon>
    </lineage>
</organism>
<evidence type="ECO:0000256" key="5">
    <source>
        <dbReference type="ARBA" id="ARBA00022782"/>
    </source>
</evidence>
<evidence type="ECO:0000313" key="7">
    <source>
        <dbReference type="Proteomes" id="UP001652661"/>
    </source>
</evidence>
<protein>
    <recommendedName>
        <fullName evidence="3">Male-specific protein scotti</fullName>
    </recommendedName>
</protein>
<keyword evidence="7" id="KW-1185">Reference proteome</keyword>
<evidence type="ECO:0000256" key="3">
    <source>
        <dbReference type="ARBA" id="ARBA00015334"/>
    </source>
</evidence>
<keyword evidence="4" id="KW-0217">Developmental protein</keyword>
<dbReference type="OrthoDB" id="7867455at2759"/>
<dbReference type="InterPro" id="IPR031397">
    <property type="entry name" value="Soti"/>
</dbReference>
<gene>
    <name evidence="8" type="primary">soti</name>
</gene>
<dbReference type="GO" id="GO:0007291">
    <property type="term" value="P:sperm individualization"/>
    <property type="evidence" value="ECO:0007669"/>
    <property type="project" value="InterPro"/>
</dbReference>
<evidence type="ECO:0000256" key="4">
    <source>
        <dbReference type="ARBA" id="ARBA00022473"/>
    </source>
</evidence>
<sequence length="140" mass="16117">MEEYLNIEERDRVANQQIGDAAAGDAGNDEPHQLRRNHRRIYNAPRDPALIQVVQGYNALPRPLRPRKKRSTFTMARKATLLDDLYPPEMSALLDNAKRAAMQAVSEEQRSEYFANYLVEHMTSQNYPNGMGLPDRWGKF</sequence>
<dbReference type="Pfam" id="PF17079">
    <property type="entry name" value="SOTI"/>
    <property type="match status" value="1"/>
</dbReference>
<accession>A0A6P4IUG9</accession>
<comment type="similarity">
    <text evidence="2">Belongs to the male-specific scotti family.</text>
</comment>
<evidence type="ECO:0000256" key="1">
    <source>
        <dbReference type="ARBA" id="ARBA00004011"/>
    </source>
</evidence>
<keyword evidence="5" id="KW-0221">Differentiation</keyword>
<reference evidence="8" key="1">
    <citation type="submission" date="2025-08" db="UniProtKB">
        <authorList>
            <consortium name="RefSeq"/>
        </authorList>
    </citation>
    <scope>IDENTIFICATION</scope>
    <source>
        <strain evidence="8">14028-0561.14</strain>
        <tissue evidence="8">Whole fly</tissue>
    </source>
</reference>
<dbReference type="Proteomes" id="UP001652661">
    <property type="component" value="Chromosome 3R"/>
</dbReference>
<proteinExistence type="inferred from homology"/>
<name>A0A6P4IUG9_DROKI</name>
<evidence type="ECO:0000256" key="6">
    <source>
        <dbReference type="ARBA" id="ARBA00022871"/>
    </source>
</evidence>
<dbReference type="AlphaFoldDB" id="A0A6P4IUG9"/>
<dbReference type="RefSeq" id="XP_017026506.1">
    <property type="nucleotide sequence ID" value="XM_017171017.3"/>
</dbReference>
<evidence type="ECO:0000256" key="2">
    <source>
        <dbReference type="ARBA" id="ARBA00008849"/>
    </source>
</evidence>
<evidence type="ECO:0000313" key="8">
    <source>
        <dbReference type="RefSeq" id="XP_017026506.1"/>
    </source>
</evidence>